<gene>
    <name evidence="7" type="ORF">AKAME5_002063500</name>
</gene>
<organism evidence="7 8">
    <name type="scientific">Lates japonicus</name>
    <name type="common">Japanese lates</name>
    <dbReference type="NCBI Taxonomy" id="270547"/>
    <lineage>
        <taxon>Eukaryota</taxon>
        <taxon>Metazoa</taxon>
        <taxon>Chordata</taxon>
        <taxon>Craniata</taxon>
        <taxon>Vertebrata</taxon>
        <taxon>Euteleostomi</taxon>
        <taxon>Actinopterygii</taxon>
        <taxon>Neopterygii</taxon>
        <taxon>Teleostei</taxon>
        <taxon>Neoteleostei</taxon>
        <taxon>Acanthomorphata</taxon>
        <taxon>Carangaria</taxon>
        <taxon>Carangaria incertae sedis</taxon>
        <taxon>Centropomidae</taxon>
        <taxon>Lates</taxon>
    </lineage>
</organism>
<keyword evidence="8" id="KW-1185">Reference proteome</keyword>
<protein>
    <recommendedName>
        <fullName evidence="6">Amino acid transporter</fullName>
    </recommendedName>
</protein>
<dbReference type="InterPro" id="IPR050746">
    <property type="entry name" value="DAACS"/>
</dbReference>
<keyword evidence="6" id="KW-0769">Symport</keyword>
<dbReference type="GO" id="GO:0015175">
    <property type="term" value="F:neutral L-amino acid transmembrane transporter activity"/>
    <property type="evidence" value="ECO:0007669"/>
    <property type="project" value="TreeGrafter"/>
</dbReference>
<dbReference type="PANTHER" id="PTHR11958:SF63">
    <property type="entry name" value="AMINO ACID TRANSPORTER"/>
    <property type="match status" value="1"/>
</dbReference>
<accession>A0AAD3NCH5</accession>
<dbReference type="SUPFAM" id="SSF118215">
    <property type="entry name" value="Proton glutamate symport protein"/>
    <property type="match status" value="1"/>
</dbReference>
<evidence type="ECO:0000256" key="1">
    <source>
        <dbReference type="ARBA" id="ARBA00004141"/>
    </source>
</evidence>
<dbReference type="InterPro" id="IPR001991">
    <property type="entry name" value="Na-dicarboxylate_symporter"/>
</dbReference>
<dbReference type="GO" id="GO:0015501">
    <property type="term" value="F:glutamate:sodium symporter activity"/>
    <property type="evidence" value="ECO:0007669"/>
    <property type="project" value="TreeGrafter"/>
</dbReference>
<evidence type="ECO:0000256" key="4">
    <source>
        <dbReference type="ARBA" id="ARBA00022989"/>
    </source>
</evidence>
<name>A0AAD3NCH5_LATJO</name>
<comment type="similarity">
    <text evidence="6">Belongs to the dicarboxylate/amino acid:cation symporter (DAACS) (TC 2.A.23) family.</text>
</comment>
<dbReference type="Gene3D" id="1.10.3860.10">
    <property type="entry name" value="Sodium:dicarboxylate symporter"/>
    <property type="match status" value="1"/>
</dbReference>
<evidence type="ECO:0000313" key="7">
    <source>
        <dbReference type="EMBL" id="GLD69322.1"/>
    </source>
</evidence>
<reference evidence="7" key="1">
    <citation type="submission" date="2022-08" db="EMBL/GenBank/DDBJ databases">
        <title>Genome sequencing of akame (Lates japonicus).</title>
        <authorList>
            <person name="Hashiguchi Y."/>
            <person name="Takahashi H."/>
        </authorList>
    </citation>
    <scope>NUCLEOTIDE SEQUENCE</scope>
    <source>
        <strain evidence="7">Kochi</strain>
    </source>
</reference>
<evidence type="ECO:0000256" key="5">
    <source>
        <dbReference type="ARBA" id="ARBA00023136"/>
    </source>
</evidence>
<comment type="caution">
    <text evidence="7">The sequence shown here is derived from an EMBL/GenBank/DDBJ whole genome shotgun (WGS) entry which is preliminary data.</text>
</comment>
<sequence length="92" mass="10006">MKPGAAYAVDKEEEEEDEQFSTMDALLDPVVTAVFIAQLNHINLDFSQLITIAVTSAVSSIIAAGKPATGSVTTFFVLTTVYLHGKSPFWWL</sequence>
<dbReference type="GO" id="GO:0005313">
    <property type="term" value="F:L-glutamate transmembrane transporter activity"/>
    <property type="evidence" value="ECO:0007669"/>
    <property type="project" value="TreeGrafter"/>
</dbReference>
<evidence type="ECO:0000256" key="6">
    <source>
        <dbReference type="RuleBase" id="RU361216"/>
    </source>
</evidence>
<keyword evidence="3" id="KW-0812">Transmembrane</keyword>
<dbReference type="GO" id="GO:0005886">
    <property type="term" value="C:plasma membrane"/>
    <property type="evidence" value="ECO:0007669"/>
    <property type="project" value="TreeGrafter"/>
</dbReference>
<keyword evidence="5" id="KW-0472">Membrane</keyword>
<dbReference type="Proteomes" id="UP001279410">
    <property type="component" value="Unassembled WGS sequence"/>
</dbReference>
<evidence type="ECO:0000313" key="8">
    <source>
        <dbReference type="Proteomes" id="UP001279410"/>
    </source>
</evidence>
<dbReference type="PANTHER" id="PTHR11958">
    <property type="entry name" value="SODIUM/DICARBOXYLATE SYMPORTER-RELATED"/>
    <property type="match status" value="1"/>
</dbReference>
<evidence type="ECO:0000256" key="2">
    <source>
        <dbReference type="ARBA" id="ARBA00022448"/>
    </source>
</evidence>
<comment type="subcellular location">
    <subcellularLocation>
        <location evidence="1 6">Membrane</location>
        <topology evidence="1 6">Multi-pass membrane protein</topology>
    </subcellularLocation>
</comment>
<keyword evidence="4" id="KW-1133">Transmembrane helix</keyword>
<dbReference type="EMBL" id="BRZM01000203">
    <property type="protein sequence ID" value="GLD69322.1"/>
    <property type="molecule type" value="Genomic_DNA"/>
</dbReference>
<keyword evidence="2 6" id="KW-0813">Transport</keyword>
<dbReference type="Pfam" id="PF00375">
    <property type="entry name" value="SDF"/>
    <property type="match status" value="1"/>
</dbReference>
<evidence type="ECO:0000256" key="3">
    <source>
        <dbReference type="ARBA" id="ARBA00022692"/>
    </source>
</evidence>
<dbReference type="AlphaFoldDB" id="A0AAD3NCH5"/>
<dbReference type="InterPro" id="IPR036458">
    <property type="entry name" value="Na:dicarbo_symporter_sf"/>
</dbReference>
<proteinExistence type="inferred from homology"/>